<evidence type="ECO:0000259" key="2">
    <source>
        <dbReference type="Pfam" id="PF00109"/>
    </source>
</evidence>
<dbReference type="EMBL" id="CP059472">
    <property type="protein sequence ID" value="QMS97421.1"/>
    <property type="molecule type" value="Genomic_DNA"/>
</dbReference>
<dbReference type="GO" id="GO:0004315">
    <property type="term" value="F:3-oxoacyl-[acyl-carrier-protein] synthase activity"/>
    <property type="evidence" value="ECO:0007669"/>
    <property type="project" value="TreeGrafter"/>
</dbReference>
<dbReference type="GO" id="GO:0006633">
    <property type="term" value="P:fatty acid biosynthetic process"/>
    <property type="evidence" value="ECO:0007669"/>
    <property type="project" value="TreeGrafter"/>
</dbReference>
<dbReference type="InterPro" id="IPR000794">
    <property type="entry name" value="Beta-ketoacyl_synthase"/>
</dbReference>
<dbReference type="EMBL" id="JACEUX010000002">
    <property type="protein sequence ID" value="MBA5247256.1"/>
    <property type="molecule type" value="Genomic_DNA"/>
</dbReference>
<dbReference type="PANTHER" id="PTHR11712">
    <property type="entry name" value="POLYKETIDE SYNTHASE-RELATED"/>
    <property type="match status" value="1"/>
</dbReference>
<name>A0A7D7QDY6_9FLAO</name>
<dbReference type="InterPro" id="IPR016039">
    <property type="entry name" value="Thiolase-like"/>
</dbReference>
<keyword evidence="6" id="KW-1185">Reference proteome</keyword>
<dbReference type="SUPFAM" id="SSF53901">
    <property type="entry name" value="Thiolase-like"/>
    <property type="match status" value="1"/>
</dbReference>
<evidence type="ECO:0000256" key="1">
    <source>
        <dbReference type="ARBA" id="ARBA00022679"/>
    </source>
</evidence>
<dbReference type="RefSeq" id="WP_181887342.1">
    <property type="nucleotide sequence ID" value="NZ_CP059472.1"/>
</dbReference>
<gene>
    <name evidence="4" type="ORF">H1R16_06685</name>
    <name evidence="3" type="ORF">H2507_08755</name>
</gene>
<dbReference type="AlphaFoldDB" id="A0A7D7QDY6"/>
<sequence length="354" mass="39177">MKPVYINSAVCISAQDTLNAEFFHTMEAEMTSVMLNAIAPNYKEFIPPAQIRRMSKTVKMSAVAAQKALIQAGVEMPDAIIVGTGMGCEEDSEKFLKNVIENNEEFLTPTHFIQSTHNTVAGQIALATSCHAYNFTYVNPGSSLEMSLLDAKLQIEHDEANNILVGATDEKAVRTMELYQLNGTIKKEEDLPADVLNSASEGVVWGEGSAFFVVSSEKSESTYAQLGAVTFINTLEESEVSDFICGFLSRNNLNPSDLDAVLLGFSGDLKSDRYYNTAQGIFKDADQLYYKHLSGEFNTSGGFAFFMANQILKRKEVPEVMKINKELSKDSIRHILIYNHLHGEDHSLILLRKA</sequence>
<organism evidence="4 5">
    <name type="scientific">Marnyiella aurantia</name>
    <dbReference type="NCBI Taxonomy" id="2758037"/>
    <lineage>
        <taxon>Bacteria</taxon>
        <taxon>Pseudomonadati</taxon>
        <taxon>Bacteroidota</taxon>
        <taxon>Flavobacteriia</taxon>
        <taxon>Flavobacteriales</taxon>
        <taxon>Weeksellaceae</taxon>
        <taxon>Marnyiella</taxon>
    </lineage>
</organism>
<dbReference type="Proteomes" id="UP000515349">
    <property type="component" value="Chromosome"/>
</dbReference>
<protein>
    <submittedName>
        <fullName evidence="4">Beta-ketoacyl synthase chain length factor</fullName>
    </submittedName>
</protein>
<evidence type="ECO:0000313" key="4">
    <source>
        <dbReference type="EMBL" id="QMS97421.1"/>
    </source>
</evidence>
<dbReference type="Gene3D" id="3.40.47.10">
    <property type="match status" value="1"/>
</dbReference>
<evidence type="ECO:0000313" key="6">
    <source>
        <dbReference type="Proteomes" id="UP000539710"/>
    </source>
</evidence>
<reference evidence="6" key="2">
    <citation type="submission" date="2020-07" db="EMBL/GenBank/DDBJ databases">
        <title>Flavobacterium sp. xlx-214.</title>
        <authorList>
            <person name="Yang C."/>
        </authorList>
    </citation>
    <scope>NUCLEOTIDE SEQUENCE [LARGE SCALE GENOMIC DNA]</scope>
    <source>
        <strain evidence="6">CX-624</strain>
    </source>
</reference>
<dbReference type="Proteomes" id="UP000539710">
    <property type="component" value="Unassembled WGS sequence"/>
</dbReference>
<feature type="domain" description="Beta-ketoacyl synthase-like N-terminal" evidence="2">
    <location>
        <begin position="46"/>
        <end position="217"/>
    </location>
</feature>
<proteinExistence type="predicted"/>
<keyword evidence="1" id="KW-0808">Transferase</keyword>
<dbReference type="InterPro" id="IPR014030">
    <property type="entry name" value="Ketoacyl_synth_N"/>
</dbReference>
<reference evidence="4 5" key="1">
    <citation type="submission" date="2020-07" db="EMBL/GenBank/DDBJ databases">
        <title>Chryseobacterium sp.cx-624.</title>
        <authorList>
            <person name="Yang C."/>
        </authorList>
    </citation>
    <scope>NUCLEOTIDE SEQUENCE [LARGE SCALE GENOMIC DNA]</scope>
    <source>
        <strain evidence="4">Cx-624</strain>
        <strain evidence="5">cx-624</strain>
    </source>
</reference>
<evidence type="ECO:0000313" key="5">
    <source>
        <dbReference type="Proteomes" id="UP000515349"/>
    </source>
</evidence>
<dbReference type="KEGG" id="cbau:H1R16_06685"/>
<reference evidence="3" key="3">
    <citation type="submission" date="2020-07" db="EMBL/GenBank/DDBJ databases">
        <authorList>
            <person name="Yang C."/>
        </authorList>
    </citation>
    <scope>NUCLEOTIDE SEQUENCE</scope>
    <source>
        <strain evidence="3">Cx-624</strain>
    </source>
</reference>
<evidence type="ECO:0000313" key="3">
    <source>
        <dbReference type="EMBL" id="MBA5247256.1"/>
    </source>
</evidence>
<dbReference type="Pfam" id="PF00109">
    <property type="entry name" value="ketoacyl-synt"/>
    <property type="match status" value="1"/>
</dbReference>
<dbReference type="PANTHER" id="PTHR11712:SF336">
    <property type="entry name" value="3-OXOACYL-[ACYL-CARRIER-PROTEIN] SYNTHASE, MITOCHONDRIAL"/>
    <property type="match status" value="1"/>
</dbReference>
<accession>A0A7D7QDY6</accession>